<reference evidence="3" key="1">
    <citation type="submission" date="2020-04" db="EMBL/GenBank/DDBJ databases">
        <authorList>
            <person name="Alioto T."/>
            <person name="Alioto T."/>
            <person name="Gomez Garrido J."/>
        </authorList>
    </citation>
    <scope>NUCLEOTIDE SEQUENCE</scope>
    <source>
        <strain evidence="3">A484AB</strain>
    </source>
</reference>
<dbReference type="InterPro" id="IPR036770">
    <property type="entry name" value="Ankyrin_rpt-contain_sf"/>
</dbReference>
<gene>
    <name evidence="3" type="ORF">PACLA_8A011315</name>
</gene>
<evidence type="ECO:0000313" key="4">
    <source>
        <dbReference type="Proteomes" id="UP001152795"/>
    </source>
</evidence>
<dbReference type="PANTHER" id="PTHR24171">
    <property type="entry name" value="ANKYRIN REPEAT DOMAIN-CONTAINING PROTEIN 39-RELATED"/>
    <property type="match status" value="1"/>
</dbReference>
<dbReference type="EMBL" id="CACRXK020028730">
    <property type="protein sequence ID" value="CAB4041670.1"/>
    <property type="molecule type" value="Genomic_DNA"/>
</dbReference>
<dbReference type="GO" id="GO:0085020">
    <property type="term" value="P:protein K6-linked ubiquitination"/>
    <property type="evidence" value="ECO:0007669"/>
    <property type="project" value="TreeGrafter"/>
</dbReference>
<evidence type="ECO:0000256" key="1">
    <source>
        <dbReference type="ARBA" id="ARBA00022737"/>
    </source>
</evidence>
<dbReference type="OrthoDB" id="539213at2759"/>
<dbReference type="PANTHER" id="PTHR24171:SF8">
    <property type="entry name" value="BRCA1-ASSOCIATED RING DOMAIN PROTEIN 1"/>
    <property type="match status" value="1"/>
</dbReference>
<dbReference type="Proteomes" id="UP001152795">
    <property type="component" value="Unassembled WGS sequence"/>
</dbReference>
<dbReference type="Pfam" id="PF12796">
    <property type="entry name" value="Ank_2"/>
    <property type="match status" value="1"/>
</dbReference>
<dbReference type="SUPFAM" id="SSF48403">
    <property type="entry name" value="Ankyrin repeat"/>
    <property type="match status" value="1"/>
</dbReference>
<dbReference type="Gene3D" id="1.25.40.20">
    <property type="entry name" value="Ankyrin repeat-containing domain"/>
    <property type="match status" value="1"/>
</dbReference>
<keyword evidence="4" id="KW-1185">Reference proteome</keyword>
<proteinExistence type="predicted"/>
<dbReference type="SMART" id="SM00248">
    <property type="entry name" value="ANK"/>
    <property type="match status" value="2"/>
</dbReference>
<accession>A0A6S7KHX1</accession>
<evidence type="ECO:0000313" key="3">
    <source>
        <dbReference type="EMBL" id="CAB4041670.1"/>
    </source>
</evidence>
<dbReference type="AlphaFoldDB" id="A0A6S7KHX1"/>
<dbReference type="PROSITE" id="PS50297">
    <property type="entry name" value="ANK_REP_REGION"/>
    <property type="match status" value="2"/>
</dbReference>
<dbReference type="GO" id="GO:0070531">
    <property type="term" value="C:BRCA1-A complex"/>
    <property type="evidence" value="ECO:0007669"/>
    <property type="project" value="TreeGrafter"/>
</dbReference>
<name>A0A6S7KHX1_PARCT</name>
<protein>
    <submittedName>
        <fullName evidence="3">Ankyrin repeat and SAM domain-containing 3-like</fullName>
    </submittedName>
</protein>
<dbReference type="InterPro" id="IPR002110">
    <property type="entry name" value="Ankyrin_rpt"/>
</dbReference>
<dbReference type="GO" id="GO:0004842">
    <property type="term" value="F:ubiquitin-protein transferase activity"/>
    <property type="evidence" value="ECO:0007669"/>
    <property type="project" value="TreeGrafter"/>
</dbReference>
<evidence type="ECO:0000256" key="2">
    <source>
        <dbReference type="ARBA" id="ARBA00023043"/>
    </source>
</evidence>
<sequence length="125" mass="13699">MINAKPHNSNQGNSSDDNFYENLTEGEPIDLDLFTACAIGEFEYVKTLIHAKSDTDIVNKSNSSGWTSLMYVCYVGNDKIVELLIREGADVLFQEDKGGCTPLMFAASSGNISLVKRLVEVSLSK</sequence>
<dbReference type="GO" id="GO:0031436">
    <property type="term" value="C:BRCA1-BARD1 complex"/>
    <property type="evidence" value="ECO:0007669"/>
    <property type="project" value="TreeGrafter"/>
</dbReference>
<keyword evidence="1" id="KW-0677">Repeat</keyword>
<dbReference type="PROSITE" id="PS50088">
    <property type="entry name" value="ANK_REPEAT"/>
    <property type="match status" value="2"/>
</dbReference>
<keyword evidence="2" id="KW-0040">ANK repeat</keyword>
<comment type="caution">
    <text evidence="3">The sequence shown here is derived from an EMBL/GenBank/DDBJ whole genome shotgun (WGS) entry which is preliminary data.</text>
</comment>
<organism evidence="3 4">
    <name type="scientific">Paramuricea clavata</name>
    <name type="common">Red gorgonian</name>
    <name type="synonym">Violescent sea-whip</name>
    <dbReference type="NCBI Taxonomy" id="317549"/>
    <lineage>
        <taxon>Eukaryota</taxon>
        <taxon>Metazoa</taxon>
        <taxon>Cnidaria</taxon>
        <taxon>Anthozoa</taxon>
        <taxon>Octocorallia</taxon>
        <taxon>Malacalcyonacea</taxon>
        <taxon>Plexauridae</taxon>
        <taxon>Paramuricea</taxon>
    </lineage>
</organism>